<evidence type="ECO:0000256" key="1">
    <source>
        <dbReference type="SAM" id="Coils"/>
    </source>
</evidence>
<name>A0A4Z0BQZ8_9BURK</name>
<dbReference type="EMBL" id="SMLM01000003">
    <property type="protein sequence ID" value="TFZ00668.1"/>
    <property type="molecule type" value="Genomic_DNA"/>
</dbReference>
<feature type="coiled-coil region" evidence="1">
    <location>
        <begin position="107"/>
        <end position="134"/>
    </location>
</feature>
<dbReference type="RefSeq" id="WP_135265006.1">
    <property type="nucleotide sequence ID" value="NZ_SMLM01000003.1"/>
</dbReference>
<evidence type="ECO:0000313" key="2">
    <source>
        <dbReference type="EMBL" id="TFZ00668.1"/>
    </source>
</evidence>
<protein>
    <submittedName>
        <fullName evidence="2">Uncharacterized protein</fullName>
    </submittedName>
</protein>
<proteinExistence type="predicted"/>
<comment type="caution">
    <text evidence="2">The sequence shown here is derived from an EMBL/GenBank/DDBJ whole genome shotgun (WGS) entry which is preliminary data.</text>
</comment>
<evidence type="ECO:0000313" key="3">
    <source>
        <dbReference type="Proteomes" id="UP000298180"/>
    </source>
</evidence>
<sequence>MAVLKKIEAVRARIRALKNERTALEAQPRSRDAVREKVVATVTAWHERARQRHARNLRQLAHGHHVSLLDLNLADDAGPTWTLMLGPEAVQRALLQDIDCVPEGVSAEARAARLEAISKELEAVEAEEEVLIVQAEVNGERVWRRGDASPAAIFGAIPAHSP</sequence>
<keyword evidence="1" id="KW-0175">Coiled coil</keyword>
<keyword evidence="3" id="KW-1185">Reference proteome</keyword>
<dbReference type="Proteomes" id="UP000298180">
    <property type="component" value="Unassembled WGS sequence"/>
</dbReference>
<accession>A0A4Z0BQZ8</accession>
<reference evidence="2 3" key="1">
    <citation type="submission" date="2019-03" db="EMBL/GenBank/DDBJ databases">
        <title>Ramlibacter henchirensis DSM 14656, whole genome shotgun sequence.</title>
        <authorList>
            <person name="Zhang X."/>
            <person name="Feng G."/>
            <person name="Zhu H."/>
        </authorList>
    </citation>
    <scope>NUCLEOTIDE SEQUENCE [LARGE SCALE GENOMIC DNA]</scope>
    <source>
        <strain evidence="2 3">DSM 14656</strain>
    </source>
</reference>
<organism evidence="2 3">
    <name type="scientific">Ramlibacter henchirensis</name>
    <dbReference type="NCBI Taxonomy" id="204072"/>
    <lineage>
        <taxon>Bacteria</taxon>
        <taxon>Pseudomonadati</taxon>
        <taxon>Pseudomonadota</taxon>
        <taxon>Betaproteobacteria</taxon>
        <taxon>Burkholderiales</taxon>
        <taxon>Comamonadaceae</taxon>
        <taxon>Ramlibacter</taxon>
    </lineage>
</organism>
<gene>
    <name evidence="2" type="ORF">EZ313_19650</name>
</gene>
<dbReference type="AlphaFoldDB" id="A0A4Z0BQZ8"/>